<reference evidence="2 3" key="1">
    <citation type="submission" date="2021-03" db="EMBL/GenBank/DDBJ databases">
        <title>Glycomyces sp. nov., a novel actinomycete isolated from soil.</title>
        <authorList>
            <person name="Yang X."/>
            <person name="Xu X."/>
        </authorList>
    </citation>
    <scope>NUCLEOTIDE SEQUENCE [LARGE SCALE GENOMIC DNA]</scope>
    <source>
        <strain evidence="2 3">NEAU-S30</strain>
    </source>
</reference>
<organism evidence="2 3">
    <name type="scientific">Glycomyces niveus</name>
    <dbReference type="NCBI Taxonomy" id="2820287"/>
    <lineage>
        <taxon>Bacteria</taxon>
        <taxon>Bacillati</taxon>
        <taxon>Actinomycetota</taxon>
        <taxon>Actinomycetes</taxon>
        <taxon>Glycomycetales</taxon>
        <taxon>Glycomycetaceae</taxon>
        <taxon>Glycomyces</taxon>
    </lineage>
</organism>
<dbReference type="PROSITE" id="PS51318">
    <property type="entry name" value="TAT"/>
    <property type="match status" value="1"/>
</dbReference>
<evidence type="ECO:0000256" key="1">
    <source>
        <dbReference type="SAM" id="MobiDB-lite"/>
    </source>
</evidence>
<feature type="compositionally biased region" description="Low complexity" evidence="1">
    <location>
        <begin position="29"/>
        <end position="44"/>
    </location>
</feature>
<dbReference type="InterPro" id="IPR006311">
    <property type="entry name" value="TAT_signal"/>
</dbReference>
<evidence type="ECO:0000313" key="3">
    <source>
        <dbReference type="Proteomes" id="UP000681341"/>
    </source>
</evidence>
<dbReference type="EMBL" id="JAGFNP010000009">
    <property type="protein sequence ID" value="MBO3734332.1"/>
    <property type="molecule type" value="Genomic_DNA"/>
</dbReference>
<comment type="caution">
    <text evidence="2">The sequence shown here is derived from an EMBL/GenBank/DDBJ whole genome shotgun (WGS) entry which is preliminary data.</text>
</comment>
<gene>
    <name evidence="2" type="ORF">J5V16_16000</name>
</gene>
<accession>A0ABS3U6C1</accession>
<name>A0ABS3U6C1_9ACTN</name>
<proteinExistence type="predicted"/>
<evidence type="ECO:0000313" key="2">
    <source>
        <dbReference type="EMBL" id="MBO3734332.1"/>
    </source>
</evidence>
<feature type="region of interest" description="Disordered" evidence="1">
    <location>
        <begin position="29"/>
        <end position="58"/>
    </location>
</feature>
<protein>
    <submittedName>
        <fullName evidence="2">Uncharacterized protein</fullName>
    </submittedName>
</protein>
<dbReference type="Proteomes" id="UP000681341">
    <property type="component" value="Unassembled WGS sequence"/>
</dbReference>
<dbReference type="RefSeq" id="WP_208497446.1">
    <property type="nucleotide sequence ID" value="NZ_JAGFNP010000009.1"/>
</dbReference>
<keyword evidence="3" id="KW-1185">Reference proteome</keyword>
<sequence length="58" mass="5790">MSLPPTGPTRRTLILAAGASGIAAALGAPRPARAEPGAAPAQEAAPEERPHRTLLGLI</sequence>